<keyword evidence="2" id="KW-1185">Reference proteome</keyword>
<dbReference type="OrthoDB" id="1360422at2"/>
<dbReference type="Proteomes" id="UP000059672">
    <property type="component" value="Chromosome"/>
</dbReference>
<dbReference type="KEGG" id="lut:Lupro_03165"/>
<reference evidence="1 2" key="2">
    <citation type="journal article" date="2016" name="Int. J. Syst. Evol. Microbiol.">
        <title>Lutibacter profundi sp. nov., isolated from a deep-sea hydrothermal system on the Arctic Mid-Ocean Ridge and emended description of the genus Lutibacter.</title>
        <authorList>
            <person name="Le Moine Bauer S."/>
            <person name="Roalkvam I."/>
            <person name="Steen I.H."/>
            <person name="Dahle H."/>
        </authorList>
    </citation>
    <scope>NUCLEOTIDE SEQUENCE [LARGE SCALE GENOMIC DNA]</scope>
    <source>
        <strain evidence="1 2">LP1</strain>
    </source>
</reference>
<dbReference type="STRING" id="1622118.Lupro_03165"/>
<accession>A0A109RN10</accession>
<protein>
    <submittedName>
        <fullName evidence="1">Uncharacterized protein</fullName>
    </submittedName>
</protein>
<evidence type="ECO:0000313" key="1">
    <source>
        <dbReference type="EMBL" id="AMC10314.1"/>
    </source>
</evidence>
<gene>
    <name evidence="1" type="ORF">Lupro_03165</name>
</gene>
<sequence length="90" mass="9936">MDLKTHQYQIKINANGEICSVGYQNPSTWSGNYIIEIINETTNASYSGTHSFSKAQLDYQSITPAAVSSGDIIKVMRTISNSNSKLFDIN</sequence>
<dbReference type="EMBL" id="CP013355">
    <property type="protein sequence ID" value="AMC10314.1"/>
    <property type="molecule type" value="Genomic_DNA"/>
</dbReference>
<name>A0A109RN10_9FLAO</name>
<proteinExistence type="predicted"/>
<organism evidence="1 2">
    <name type="scientific">Lutibacter profundi</name>
    <dbReference type="NCBI Taxonomy" id="1622118"/>
    <lineage>
        <taxon>Bacteria</taxon>
        <taxon>Pseudomonadati</taxon>
        <taxon>Bacteroidota</taxon>
        <taxon>Flavobacteriia</taxon>
        <taxon>Flavobacteriales</taxon>
        <taxon>Flavobacteriaceae</taxon>
        <taxon>Lutibacter</taxon>
    </lineage>
</organism>
<dbReference type="RefSeq" id="WP_068206197.1">
    <property type="nucleotide sequence ID" value="NZ_CP013355.1"/>
</dbReference>
<evidence type="ECO:0000313" key="2">
    <source>
        <dbReference type="Proteomes" id="UP000059672"/>
    </source>
</evidence>
<reference evidence="2" key="1">
    <citation type="submission" date="2015-12" db="EMBL/GenBank/DDBJ databases">
        <title>Complete genome sequence of Lutibacter profundus strain LP1.</title>
        <authorList>
            <person name="Wissuwa J."/>
            <person name="Le Moine Bauer S."/>
            <person name="Stokke R."/>
            <person name="Dahle H."/>
            <person name="Steen I.H."/>
        </authorList>
    </citation>
    <scope>NUCLEOTIDE SEQUENCE [LARGE SCALE GENOMIC DNA]</scope>
    <source>
        <strain evidence="2">LP1</strain>
    </source>
</reference>
<dbReference type="AlphaFoldDB" id="A0A109RN10"/>